<feature type="domain" description="Pyruvate:ferredoxin oxidoreductase core" evidence="4">
    <location>
        <begin position="485"/>
        <end position="580"/>
    </location>
</feature>
<evidence type="ECO:0000259" key="4">
    <source>
        <dbReference type="Pfam" id="PF17147"/>
    </source>
</evidence>
<dbReference type="PANTHER" id="PTHR32154">
    <property type="entry name" value="PYRUVATE-FLAVODOXIN OXIDOREDUCTASE-RELATED"/>
    <property type="match status" value="1"/>
</dbReference>
<dbReference type="InterPro" id="IPR033412">
    <property type="entry name" value="PFOR_II"/>
</dbReference>
<protein>
    <submittedName>
        <fullName evidence="5">2-oxoacid:acceptor oxidoreductase subunit alpha</fullName>
    </submittedName>
</protein>
<feature type="domain" description="Pyruvate/ketoisovalerate oxidoreductase catalytic" evidence="2">
    <location>
        <begin position="27"/>
        <end position="190"/>
    </location>
</feature>
<proteinExistence type="predicted"/>
<dbReference type="InterPro" id="IPR050722">
    <property type="entry name" value="Pyruvate:ferred/Flavod_OxRd"/>
</dbReference>
<dbReference type="Pfam" id="PF17147">
    <property type="entry name" value="PFOR_II"/>
    <property type="match status" value="1"/>
</dbReference>
<name>A0ABW2LAB7_9BACT</name>
<dbReference type="InterPro" id="IPR002880">
    <property type="entry name" value="Pyrv_Fd/Flavodoxin_OxRdtase_N"/>
</dbReference>
<accession>A0ABW2LAB7</accession>
<comment type="caution">
    <text evidence="5">The sequence shown here is derived from an EMBL/GenBank/DDBJ whole genome shotgun (WGS) entry which is preliminary data.</text>
</comment>
<dbReference type="SUPFAM" id="SSF52922">
    <property type="entry name" value="TK C-terminal domain-like"/>
    <property type="match status" value="1"/>
</dbReference>
<reference evidence="6" key="1">
    <citation type="journal article" date="2019" name="Int. J. Syst. Evol. Microbiol.">
        <title>The Global Catalogue of Microorganisms (GCM) 10K type strain sequencing project: providing services to taxonomists for standard genome sequencing and annotation.</title>
        <authorList>
            <consortium name="The Broad Institute Genomics Platform"/>
            <consortium name="The Broad Institute Genome Sequencing Center for Infectious Disease"/>
            <person name="Wu L."/>
            <person name="Ma J."/>
        </authorList>
    </citation>
    <scope>NUCLEOTIDE SEQUENCE [LARGE SCALE GENOMIC DNA]</scope>
    <source>
        <strain evidence="6">CGMCC 4.1467</strain>
    </source>
</reference>
<dbReference type="Gene3D" id="3.40.50.970">
    <property type="match status" value="1"/>
</dbReference>
<evidence type="ECO:0000259" key="3">
    <source>
        <dbReference type="Pfam" id="PF01855"/>
    </source>
</evidence>
<dbReference type="InterPro" id="IPR009014">
    <property type="entry name" value="Transketo_C/PFOR_II"/>
</dbReference>
<evidence type="ECO:0000313" key="5">
    <source>
        <dbReference type="EMBL" id="MFC7338510.1"/>
    </source>
</evidence>
<organism evidence="5 6">
    <name type="scientific">Haloferula chungangensis</name>
    <dbReference type="NCBI Taxonomy" id="1048331"/>
    <lineage>
        <taxon>Bacteria</taxon>
        <taxon>Pseudomonadati</taxon>
        <taxon>Verrucomicrobiota</taxon>
        <taxon>Verrucomicrobiia</taxon>
        <taxon>Verrucomicrobiales</taxon>
        <taxon>Verrucomicrobiaceae</taxon>
        <taxon>Haloferula</taxon>
    </lineage>
</organism>
<dbReference type="Gene3D" id="3.40.50.920">
    <property type="match status" value="1"/>
</dbReference>
<sequence>MPETHSPASAPDSLRNAVIRLAGYSQDGIQSIGGFLAQLAGSTAQDVMTYMTIPSTISGGPSIFQVHLGSGKVLHPGDEADTLVAFYQDSYDNHLSSLRDGGICFFDSDQVKELNHDREVIHIGVPFTSAAIEAIGGSAKDRGKNIFVLGMLCAVYKLDRERITEIITRKFGKKNEDILRNAMLAFDAGFAWPVHDINHMPFAPGENKEANRLSSDGNTMLATGLIAGGCRFGAGYPITPWTSIMEMLRSELPKYGGMFIQAEDELAAVAIAIGAAYSGHLAITGSSGPGLSLKTEAIGYACMAEIPLIVVNIQRGGPSTGLPTSVEQSDLMQAIYGSHGDAPRVVLAPRDVEDCFYTAIEACRIAREYSTPVIILSDQAIATRIEAFPEPDLDQHWREPTLDLDERGADFKPYPLDKITRHAAPGSRSSEGKYPVVTGLEHDEWGHPSSNPQNHKAMTAKRREKLVKLANSLPAPDFHGDEQGDILFVGWGSTYGPICEASEQLRRLGHKVGSLHLRHIHPLRNGLGDIFNRYTHIIVPEMNDSGVYGHGQLATLLRSVTCNPAIQSLNKVEGITFRVRELVEGATTILSK</sequence>
<feature type="domain" description="Pyruvate flavodoxin/ferredoxin oxidoreductase pyrimidine binding" evidence="3">
    <location>
        <begin position="224"/>
        <end position="455"/>
    </location>
</feature>
<dbReference type="Pfam" id="PF01855">
    <property type="entry name" value="POR_N"/>
    <property type="match status" value="1"/>
</dbReference>
<dbReference type="InterPro" id="IPR022367">
    <property type="entry name" value="2-oxoacid/accept_OxRdtase_asu"/>
</dbReference>
<dbReference type="NCBIfam" id="TIGR03710">
    <property type="entry name" value="OAFO_sf"/>
    <property type="match status" value="1"/>
</dbReference>
<dbReference type="InterPro" id="IPR029061">
    <property type="entry name" value="THDP-binding"/>
</dbReference>
<dbReference type="CDD" id="cd07034">
    <property type="entry name" value="TPP_PYR_PFOR_IOR-alpha_like"/>
    <property type="match status" value="1"/>
</dbReference>
<dbReference type="EMBL" id="JBHTBS010000008">
    <property type="protein sequence ID" value="MFC7338510.1"/>
    <property type="molecule type" value="Genomic_DNA"/>
</dbReference>
<dbReference type="InterPro" id="IPR002869">
    <property type="entry name" value="Pyrv_flavodox_OxRed_cen"/>
</dbReference>
<evidence type="ECO:0000259" key="2">
    <source>
        <dbReference type="Pfam" id="PF01558"/>
    </source>
</evidence>
<dbReference type="InterPro" id="IPR019752">
    <property type="entry name" value="Pyrv/ketoisovalerate_OxRed_cat"/>
</dbReference>
<evidence type="ECO:0000313" key="6">
    <source>
        <dbReference type="Proteomes" id="UP001596472"/>
    </source>
</evidence>
<dbReference type="PANTHER" id="PTHR32154:SF20">
    <property type="entry name" value="2-OXOGLUTARATE OXIDOREDUCTASE SUBUNIT KORA"/>
    <property type="match status" value="1"/>
</dbReference>
<dbReference type="SUPFAM" id="SSF52518">
    <property type="entry name" value="Thiamin diphosphate-binding fold (THDP-binding)"/>
    <property type="match status" value="1"/>
</dbReference>
<evidence type="ECO:0000256" key="1">
    <source>
        <dbReference type="ARBA" id="ARBA00023002"/>
    </source>
</evidence>
<dbReference type="Pfam" id="PF01558">
    <property type="entry name" value="POR"/>
    <property type="match status" value="1"/>
</dbReference>
<dbReference type="SUPFAM" id="SSF53323">
    <property type="entry name" value="Pyruvate-ferredoxin oxidoreductase, PFOR, domain III"/>
    <property type="match status" value="1"/>
</dbReference>
<gene>
    <name evidence="5" type="ORF">ACFQY0_15045</name>
</gene>
<dbReference type="Gene3D" id="3.40.920.10">
    <property type="entry name" value="Pyruvate-ferredoxin oxidoreductase, PFOR, domain III"/>
    <property type="match status" value="1"/>
</dbReference>
<keyword evidence="1" id="KW-0560">Oxidoreductase</keyword>
<keyword evidence="6" id="KW-1185">Reference proteome</keyword>
<dbReference type="RefSeq" id="WP_379713912.1">
    <property type="nucleotide sequence ID" value="NZ_JBHTBS010000008.1"/>
</dbReference>
<dbReference type="Proteomes" id="UP001596472">
    <property type="component" value="Unassembled WGS sequence"/>
</dbReference>